<dbReference type="Proteomes" id="UP000827424">
    <property type="component" value="Segment"/>
</dbReference>
<protein>
    <submittedName>
        <fullName evidence="4">Exonuclease</fullName>
    </submittedName>
</protein>
<dbReference type="SMART" id="SM00475">
    <property type="entry name" value="53EXOc"/>
    <property type="match status" value="1"/>
</dbReference>
<dbReference type="PANTHER" id="PTHR42646">
    <property type="entry name" value="FLAP ENDONUCLEASE XNI"/>
    <property type="match status" value="1"/>
</dbReference>
<dbReference type="SUPFAM" id="SSF88723">
    <property type="entry name" value="PIN domain-like"/>
    <property type="match status" value="1"/>
</dbReference>
<dbReference type="InterPro" id="IPR029060">
    <property type="entry name" value="PIN-like_dom_sf"/>
</dbReference>
<accession>A0AAE8XAN8</accession>
<keyword evidence="2" id="KW-0378">Hydrolase</keyword>
<dbReference type="InterPro" id="IPR038969">
    <property type="entry name" value="FEN"/>
</dbReference>
<dbReference type="InterPro" id="IPR036279">
    <property type="entry name" value="5-3_exonuclease_C_sf"/>
</dbReference>
<dbReference type="EMBL" id="MZ666938">
    <property type="protein sequence ID" value="UAJ16895.1"/>
    <property type="molecule type" value="Genomic_DNA"/>
</dbReference>
<sequence length="256" mass="28768">MSKPLLLIDADVVAYQACAGAEKIICFDDDSCFPQCSLTDAIAAFNYKINFITETIGSQNYLLCFSDEGGNNFRRALYPQYKSNRAGKPRPVALKFLREHMLNADNRRVILFPRLEADDVMGITATDPLHFHKPIIVSIDKDLRSIPGRFFNLGKPDEGVQEISIEDADYWFMMQTLMGDATDGYPGCPKFGPATAAKALKGVPKTIKDMWPVVVAAYEKAGFGEDYALLMARMARILRDEDYDFVKQEVNLWVPE</sequence>
<name>A0AAE8XAN8_9CAUD</name>
<evidence type="ECO:0000313" key="4">
    <source>
        <dbReference type="EMBL" id="UAJ16895.1"/>
    </source>
</evidence>
<keyword evidence="1" id="KW-0540">Nuclease</keyword>
<evidence type="ECO:0000313" key="5">
    <source>
        <dbReference type="Proteomes" id="UP000827424"/>
    </source>
</evidence>
<dbReference type="SUPFAM" id="SSF47807">
    <property type="entry name" value="5' to 3' exonuclease, C-terminal subdomain"/>
    <property type="match status" value="1"/>
</dbReference>
<dbReference type="PANTHER" id="PTHR42646:SF4">
    <property type="entry name" value="5'-3' EXONUCLEASE FAMILY PROTEIN"/>
    <property type="match status" value="1"/>
</dbReference>
<keyword evidence="4" id="KW-0269">Exonuclease</keyword>
<proteinExistence type="predicted"/>
<dbReference type="Gene3D" id="3.40.50.1010">
    <property type="entry name" value="5'-nuclease"/>
    <property type="match status" value="1"/>
</dbReference>
<dbReference type="GO" id="GO:0017108">
    <property type="term" value="F:5'-flap endonuclease activity"/>
    <property type="evidence" value="ECO:0007669"/>
    <property type="project" value="InterPro"/>
</dbReference>
<keyword evidence="5" id="KW-1185">Reference proteome</keyword>
<dbReference type="GO" id="GO:0008409">
    <property type="term" value="F:5'-3' exonuclease activity"/>
    <property type="evidence" value="ECO:0007669"/>
    <property type="project" value="InterPro"/>
</dbReference>
<evidence type="ECO:0000256" key="2">
    <source>
        <dbReference type="ARBA" id="ARBA00022801"/>
    </source>
</evidence>
<evidence type="ECO:0000256" key="1">
    <source>
        <dbReference type="ARBA" id="ARBA00022722"/>
    </source>
</evidence>
<evidence type="ECO:0000259" key="3">
    <source>
        <dbReference type="SMART" id="SM00475"/>
    </source>
</evidence>
<dbReference type="Gene3D" id="1.10.150.20">
    <property type="entry name" value="5' to 3' exonuclease, C-terminal subdomain"/>
    <property type="match status" value="1"/>
</dbReference>
<organism evidence="4 5">
    <name type="scientific">Desulfovibrio phage ProddE</name>
    <dbReference type="NCBI Taxonomy" id="2866661"/>
    <lineage>
        <taxon>Viruses</taxon>
        <taxon>Duplodnaviria</taxon>
        <taxon>Heunggongvirae</taxon>
        <taxon>Uroviricota</taxon>
        <taxon>Caudoviricetes</taxon>
        <taxon>Autographivirales</taxon>
        <taxon>Autographivirales incertae sedis</taxon>
        <taxon>Proddevirus</taxon>
        <taxon>Proddevirus proddE</taxon>
    </lineage>
</organism>
<dbReference type="InterPro" id="IPR002421">
    <property type="entry name" value="5-3_exonuclease"/>
</dbReference>
<dbReference type="Pfam" id="PF02739">
    <property type="entry name" value="5_3_exonuc_N"/>
    <property type="match status" value="1"/>
</dbReference>
<dbReference type="GO" id="GO:0003677">
    <property type="term" value="F:DNA binding"/>
    <property type="evidence" value="ECO:0007669"/>
    <property type="project" value="InterPro"/>
</dbReference>
<dbReference type="GO" id="GO:0033567">
    <property type="term" value="P:DNA replication, Okazaki fragment processing"/>
    <property type="evidence" value="ECO:0007669"/>
    <property type="project" value="InterPro"/>
</dbReference>
<dbReference type="InterPro" id="IPR020046">
    <property type="entry name" value="5-3_exonucl_a-hlix_arch_N"/>
</dbReference>
<reference evidence="4" key="1">
    <citation type="submission" date="2021-07" db="EMBL/GenBank/DDBJ databases">
        <title>A sheep in wolf's clothing: the temperate origins of bacteriophage T7.</title>
        <authorList>
            <person name="Boeckman J.X."/>
            <person name="Korn A."/>
            <person name="Yao G."/>
            <person name="Ravindran A."/>
            <person name="Gonzalez C."/>
            <person name="Gill J."/>
        </authorList>
    </citation>
    <scope>NUCLEOTIDE SEQUENCE</scope>
</reference>
<gene>
    <name evidence="4" type="ORF">CPT_ProddE_015</name>
</gene>
<feature type="domain" description="5'-3' exonuclease" evidence="3">
    <location>
        <begin position="3"/>
        <end position="253"/>
    </location>
</feature>